<reference evidence="1" key="1">
    <citation type="submission" date="2018-05" db="EMBL/GenBank/DDBJ databases">
        <authorList>
            <person name="Lanie J.A."/>
            <person name="Ng W.-L."/>
            <person name="Kazmierczak K.M."/>
            <person name="Andrzejewski T.M."/>
            <person name="Davidsen T.M."/>
            <person name="Wayne K.J."/>
            <person name="Tettelin H."/>
            <person name="Glass J.I."/>
            <person name="Rusch D."/>
            <person name="Podicherti R."/>
            <person name="Tsui H.-C.T."/>
            <person name="Winkler M.E."/>
        </authorList>
    </citation>
    <scope>NUCLEOTIDE SEQUENCE</scope>
</reference>
<feature type="non-terminal residue" evidence="1">
    <location>
        <position position="1"/>
    </location>
</feature>
<proteinExistence type="predicted"/>
<organism evidence="1">
    <name type="scientific">marine metagenome</name>
    <dbReference type="NCBI Taxonomy" id="408172"/>
    <lineage>
        <taxon>unclassified sequences</taxon>
        <taxon>metagenomes</taxon>
        <taxon>ecological metagenomes</taxon>
    </lineage>
</organism>
<evidence type="ECO:0000313" key="1">
    <source>
        <dbReference type="EMBL" id="SVC11029.1"/>
    </source>
</evidence>
<name>A0A382JH49_9ZZZZ</name>
<accession>A0A382JH49</accession>
<dbReference type="EMBL" id="UINC01074135">
    <property type="protein sequence ID" value="SVC11029.1"/>
    <property type="molecule type" value="Genomic_DNA"/>
</dbReference>
<gene>
    <name evidence="1" type="ORF">METZ01_LOCUS263883</name>
</gene>
<sequence length="59" mass="6831">VCLPISPPGLSGCEEPEIIYYRLIFFRILSRSIINIEGNLNDSFVRVSSIIYVKFMYFP</sequence>
<dbReference type="AlphaFoldDB" id="A0A382JH49"/>
<protein>
    <submittedName>
        <fullName evidence="1">Uncharacterized protein</fullName>
    </submittedName>
</protein>